<dbReference type="InterPro" id="IPR000644">
    <property type="entry name" value="CBS_dom"/>
</dbReference>
<dbReference type="eggNOG" id="COG0517">
    <property type="taxonomic scope" value="Bacteria"/>
</dbReference>
<feature type="domain" description="CBS" evidence="2">
    <location>
        <begin position="94"/>
        <end position="151"/>
    </location>
</feature>
<dbReference type="RefSeq" id="WP_013865343.1">
    <property type="nucleotide sequence ID" value="NC_015635.1"/>
</dbReference>
<dbReference type="HOGENOM" id="CLU_116232_0_0_11"/>
<reference evidence="3 4" key="1">
    <citation type="submission" date="2011-05" db="EMBL/GenBank/DDBJ databases">
        <title>Whole genome sequence of Microlunatus phosphovorus NM-1.</title>
        <authorList>
            <person name="Hosoyama A."/>
            <person name="Sasaki K."/>
            <person name="Harada T."/>
            <person name="Igarashi R."/>
            <person name="Kawakoshi A."/>
            <person name="Sasagawa M."/>
            <person name="Fukada J."/>
            <person name="Nakamura S."/>
            <person name="Katano Y."/>
            <person name="Hanada S."/>
            <person name="Kamagata Y."/>
            <person name="Nakamura N."/>
            <person name="Yamazaki S."/>
            <person name="Fujita N."/>
        </authorList>
    </citation>
    <scope>NUCLEOTIDE SEQUENCE [LARGE SCALE GENOMIC DNA]</scope>
    <source>
        <strain evidence="4">ATCC 700054 / DSM 10555 / JCM 9379 / NBRC 101784 / NCIMB 13414 / VKM Ac-1990 / NM-1</strain>
    </source>
</reference>
<dbReference type="SUPFAM" id="SSF54631">
    <property type="entry name" value="CBS-domain pair"/>
    <property type="match status" value="1"/>
</dbReference>
<evidence type="ECO:0000259" key="2">
    <source>
        <dbReference type="PROSITE" id="PS51371"/>
    </source>
</evidence>
<dbReference type="AlphaFoldDB" id="F5XTR0"/>
<keyword evidence="4" id="KW-1185">Reference proteome</keyword>
<dbReference type="Gene3D" id="3.10.580.10">
    <property type="entry name" value="CBS-domain"/>
    <property type="match status" value="1"/>
</dbReference>
<evidence type="ECO:0000256" key="1">
    <source>
        <dbReference type="PROSITE-ProRule" id="PRU00703"/>
    </source>
</evidence>
<dbReference type="OrthoDB" id="3535009at2"/>
<dbReference type="InterPro" id="IPR046342">
    <property type="entry name" value="CBS_dom_sf"/>
</dbReference>
<dbReference type="PROSITE" id="PS51371">
    <property type="entry name" value="CBS"/>
    <property type="match status" value="2"/>
</dbReference>
<keyword evidence="1" id="KW-0129">CBS domain</keyword>
<dbReference type="CDD" id="cd17788">
    <property type="entry name" value="CBS_pair_bac"/>
    <property type="match status" value="1"/>
</dbReference>
<proteinExistence type="predicted"/>
<dbReference type="Pfam" id="PF00571">
    <property type="entry name" value="CBS"/>
    <property type="match status" value="2"/>
</dbReference>
<evidence type="ECO:0000313" key="4">
    <source>
        <dbReference type="Proteomes" id="UP000007947"/>
    </source>
</evidence>
<dbReference type="EMBL" id="AP012204">
    <property type="protein sequence ID" value="BAK37509.1"/>
    <property type="molecule type" value="Genomic_DNA"/>
</dbReference>
<feature type="domain" description="CBS" evidence="2">
    <location>
        <begin position="1"/>
        <end position="65"/>
    </location>
</feature>
<protein>
    <recommendedName>
        <fullName evidence="2">CBS domain-containing protein</fullName>
    </recommendedName>
</protein>
<evidence type="ECO:0000313" key="3">
    <source>
        <dbReference type="EMBL" id="BAK37509.1"/>
    </source>
</evidence>
<sequence length="152" mass="16355">MQASDIAVEVPTVTLDDPVTRAVKIMADRQLPGLIVVDRASHPRAVLPGSQVLRMIVAQTYQRDPALARTIDEAHADLFWQELEHRTVSDCLPPQPSKKVAVQADATLLEVAGVMARMHSPLVAVVAPDGRLSGCITLSALLIHLDLPDTTG</sequence>
<gene>
    <name evidence="3" type="ordered locus">MLP_44950</name>
</gene>
<accession>F5XTR0</accession>
<name>F5XTR0_MICPN</name>
<organism evidence="3 4">
    <name type="scientific">Microlunatus phosphovorus (strain ATCC 700054 / DSM 10555 / JCM 9379 / NBRC 101784 / NCIMB 13414 / VKM Ac-1990 / NM-1)</name>
    <dbReference type="NCBI Taxonomy" id="1032480"/>
    <lineage>
        <taxon>Bacteria</taxon>
        <taxon>Bacillati</taxon>
        <taxon>Actinomycetota</taxon>
        <taxon>Actinomycetes</taxon>
        <taxon>Propionibacteriales</taxon>
        <taxon>Propionibacteriaceae</taxon>
        <taxon>Microlunatus</taxon>
    </lineage>
</organism>
<dbReference type="Proteomes" id="UP000007947">
    <property type="component" value="Chromosome"/>
</dbReference>
<dbReference type="KEGG" id="mph:MLP_44950"/>
<dbReference type="SMART" id="SM00116">
    <property type="entry name" value="CBS"/>
    <property type="match status" value="2"/>
</dbReference>
<dbReference type="STRING" id="1032480.MLP_44950"/>